<dbReference type="EMBL" id="UINC01170577">
    <property type="protein sequence ID" value="SVD74693.1"/>
    <property type="molecule type" value="Genomic_DNA"/>
</dbReference>
<organism evidence="2">
    <name type="scientific">marine metagenome</name>
    <dbReference type="NCBI Taxonomy" id="408172"/>
    <lineage>
        <taxon>unclassified sequences</taxon>
        <taxon>metagenomes</taxon>
        <taxon>ecological metagenomes</taxon>
    </lineage>
</organism>
<proteinExistence type="predicted"/>
<evidence type="ECO:0000313" key="2">
    <source>
        <dbReference type="EMBL" id="SVD74693.1"/>
    </source>
</evidence>
<dbReference type="AlphaFoldDB" id="A0A382XUM3"/>
<gene>
    <name evidence="2" type="ORF">METZ01_LOCUS427547</name>
</gene>
<protein>
    <submittedName>
        <fullName evidence="2">Uncharacterized protein</fullName>
    </submittedName>
</protein>
<name>A0A382XUM3_9ZZZZ</name>
<feature type="region of interest" description="Disordered" evidence="1">
    <location>
        <begin position="10"/>
        <end position="30"/>
    </location>
</feature>
<sequence length="91" mass="10919">MTYRFNYLNATEKREAQKEQGRNNIPECDGQIKHPEHLWRHDHLQILQREALKGNVEKCREMILELPEYQRKDITEMMIKSVANVGRKLDL</sequence>
<accession>A0A382XUM3</accession>
<reference evidence="2" key="1">
    <citation type="submission" date="2018-05" db="EMBL/GenBank/DDBJ databases">
        <authorList>
            <person name="Lanie J.A."/>
            <person name="Ng W.-L."/>
            <person name="Kazmierczak K.M."/>
            <person name="Andrzejewski T.M."/>
            <person name="Davidsen T.M."/>
            <person name="Wayne K.J."/>
            <person name="Tettelin H."/>
            <person name="Glass J.I."/>
            <person name="Rusch D."/>
            <person name="Podicherti R."/>
            <person name="Tsui H.-C.T."/>
            <person name="Winkler M.E."/>
        </authorList>
    </citation>
    <scope>NUCLEOTIDE SEQUENCE</scope>
</reference>
<evidence type="ECO:0000256" key="1">
    <source>
        <dbReference type="SAM" id="MobiDB-lite"/>
    </source>
</evidence>
<feature type="compositionally biased region" description="Basic and acidic residues" evidence="1">
    <location>
        <begin position="11"/>
        <end position="21"/>
    </location>
</feature>